<dbReference type="InterPro" id="IPR011010">
    <property type="entry name" value="DNA_brk_join_enz"/>
</dbReference>
<dbReference type="PROSITE" id="PS51900">
    <property type="entry name" value="CB"/>
    <property type="match status" value="1"/>
</dbReference>
<evidence type="ECO:0000256" key="5">
    <source>
        <dbReference type="PROSITE-ProRule" id="PRU01248"/>
    </source>
</evidence>
<evidence type="ECO:0000313" key="9">
    <source>
        <dbReference type="EMBL" id="QOK24020.1"/>
    </source>
</evidence>
<dbReference type="InterPro" id="IPR013762">
    <property type="entry name" value="Integrase-like_cat_sf"/>
</dbReference>
<keyword evidence="4" id="KW-0233">DNA recombination</keyword>
<dbReference type="InterPro" id="IPR010998">
    <property type="entry name" value="Integrase_recombinase_N"/>
</dbReference>
<dbReference type="SUPFAM" id="SSF56349">
    <property type="entry name" value="DNA breaking-rejoining enzymes"/>
    <property type="match status" value="1"/>
</dbReference>
<reference evidence="9 10" key="1">
    <citation type="submission" date="2020-10" db="EMBL/GenBank/DDBJ databases">
        <title>Janibacter indicus TT2 genome sequence.</title>
        <authorList>
            <person name="Lee K."/>
            <person name="Ganzorig M."/>
        </authorList>
    </citation>
    <scope>NUCLEOTIDE SEQUENCE [LARGE SCALE GENOMIC DNA]</scope>
    <source>
        <strain evidence="9 10">TT2</strain>
    </source>
</reference>
<dbReference type="GO" id="GO:0003677">
    <property type="term" value="F:DNA binding"/>
    <property type="evidence" value="ECO:0007669"/>
    <property type="project" value="UniProtKB-UniRule"/>
</dbReference>
<feature type="domain" description="Core-binding (CB)" evidence="8">
    <location>
        <begin position="58"/>
        <end position="137"/>
    </location>
</feature>
<keyword evidence="3 5" id="KW-0238">DNA-binding</keyword>
<dbReference type="CDD" id="cd01189">
    <property type="entry name" value="INT_ICEBs1_C_like"/>
    <property type="match status" value="1"/>
</dbReference>
<dbReference type="RefSeq" id="WP_192911894.1">
    <property type="nucleotide sequence ID" value="NZ_CP062789.1"/>
</dbReference>
<dbReference type="Proteomes" id="UP000593998">
    <property type="component" value="Chromosome"/>
</dbReference>
<dbReference type="PANTHER" id="PTHR30629:SF2">
    <property type="entry name" value="PROPHAGE INTEGRASE INTS-RELATED"/>
    <property type="match status" value="1"/>
</dbReference>
<feature type="region of interest" description="Disordered" evidence="6">
    <location>
        <begin position="1"/>
        <end position="27"/>
    </location>
</feature>
<evidence type="ECO:0000256" key="4">
    <source>
        <dbReference type="ARBA" id="ARBA00023172"/>
    </source>
</evidence>
<dbReference type="Gene3D" id="1.10.150.130">
    <property type="match status" value="1"/>
</dbReference>
<feature type="domain" description="Tyr recombinase" evidence="7">
    <location>
        <begin position="158"/>
        <end position="337"/>
    </location>
</feature>
<accession>A0A7L9J5J7</accession>
<protein>
    <submittedName>
        <fullName evidence="9">Site-specific integrase</fullName>
    </submittedName>
</protein>
<evidence type="ECO:0000256" key="1">
    <source>
        <dbReference type="ARBA" id="ARBA00008857"/>
    </source>
</evidence>
<dbReference type="PANTHER" id="PTHR30629">
    <property type="entry name" value="PROPHAGE INTEGRASE"/>
    <property type="match status" value="1"/>
</dbReference>
<name>A0A7L9J5J7_9MICO</name>
<dbReference type="InterPro" id="IPR044068">
    <property type="entry name" value="CB"/>
</dbReference>
<comment type="similarity">
    <text evidence="1">Belongs to the 'phage' integrase family.</text>
</comment>
<dbReference type="InterPro" id="IPR002104">
    <property type="entry name" value="Integrase_catalytic"/>
</dbReference>
<sequence>MGSVRRQENGTYRARYRDERGREHHRRFKRQAEARAWVKAGEAAVQRGDHLDRKTAETTVAAWVERWLEGYASRRPSTLRQAQVHCRVIVAEFGDRRLGDVRPSDVSAWVAKLGEKYAPSTRYAIYRRFAQVMADAAHDGLIPRSPCSRRTAPPQGSQRPYVATTGQVWGLHDAMPEHLRPAVLLGAFAGLRVSEICGLRPEDVDLEAATVTPAVQWGGRPLKSASSAATVPIPTEVAAELAPFVEGDTILSDPFGKPVGPHTVERAIRAARSAVKGLPEGFRHHDLRHFFASALIAGGLDVKVVQARLRHASATTTLNTYGHLMPDADDRSRAAMSAVFADRPAANLRPALK</sequence>
<dbReference type="GO" id="GO:0015074">
    <property type="term" value="P:DNA integration"/>
    <property type="evidence" value="ECO:0007669"/>
    <property type="project" value="UniProtKB-KW"/>
</dbReference>
<evidence type="ECO:0000313" key="10">
    <source>
        <dbReference type="Proteomes" id="UP000593998"/>
    </source>
</evidence>
<dbReference type="Pfam" id="PF00589">
    <property type="entry name" value="Phage_integrase"/>
    <property type="match status" value="1"/>
</dbReference>
<keyword evidence="2" id="KW-0229">DNA integration</keyword>
<evidence type="ECO:0000256" key="6">
    <source>
        <dbReference type="SAM" id="MobiDB-lite"/>
    </source>
</evidence>
<evidence type="ECO:0000256" key="3">
    <source>
        <dbReference type="ARBA" id="ARBA00023125"/>
    </source>
</evidence>
<gene>
    <name evidence="9" type="ORF">IGS73_06515</name>
</gene>
<dbReference type="EMBL" id="CP062789">
    <property type="protein sequence ID" value="QOK24020.1"/>
    <property type="molecule type" value="Genomic_DNA"/>
</dbReference>
<evidence type="ECO:0000256" key="2">
    <source>
        <dbReference type="ARBA" id="ARBA00022908"/>
    </source>
</evidence>
<dbReference type="PROSITE" id="PS51898">
    <property type="entry name" value="TYR_RECOMBINASE"/>
    <property type="match status" value="1"/>
</dbReference>
<dbReference type="GO" id="GO:0006310">
    <property type="term" value="P:DNA recombination"/>
    <property type="evidence" value="ECO:0007669"/>
    <property type="project" value="UniProtKB-KW"/>
</dbReference>
<evidence type="ECO:0000259" key="8">
    <source>
        <dbReference type="PROSITE" id="PS51900"/>
    </source>
</evidence>
<dbReference type="InterPro" id="IPR050808">
    <property type="entry name" value="Phage_Integrase"/>
</dbReference>
<proteinExistence type="inferred from homology"/>
<evidence type="ECO:0000259" key="7">
    <source>
        <dbReference type="PROSITE" id="PS51898"/>
    </source>
</evidence>
<organism evidence="9 10">
    <name type="scientific">Janibacter indicus</name>
    <dbReference type="NCBI Taxonomy" id="857417"/>
    <lineage>
        <taxon>Bacteria</taxon>
        <taxon>Bacillati</taxon>
        <taxon>Actinomycetota</taxon>
        <taxon>Actinomycetes</taxon>
        <taxon>Micrococcales</taxon>
        <taxon>Intrasporangiaceae</taxon>
        <taxon>Janibacter</taxon>
    </lineage>
</organism>
<dbReference type="AlphaFoldDB" id="A0A7L9J5J7"/>
<dbReference type="Gene3D" id="1.10.443.10">
    <property type="entry name" value="Intergrase catalytic core"/>
    <property type="match status" value="1"/>
</dbReference>